<feature type="transmembrane region" description="Helical" evidence="11">
    <location>
        <begin position="667"/>
        <end position="691"/>
    </location>
</feature>
<evidence type="ECO:0000256" key="12">
    <source>
        <dbReference type="SAM" id="SignalP"/>
    </source>
</evidence>
<feature type="signal peptide" evidence="12">
    <location>
        <begin position="1"/>
        <end position="19"/>
    </location>
</feature>
<evidence type="ECO:0000256" key="4">
    <source>
        <dbReference type="ARBA" id="ARBA00022692"/>
    </source>
</evidence>
<dbReference type="PROSITE" id="PS50104">
    <property type="entry name" value="TIR"/>
    <property type="match status" value="1"/>
</dbReference>
<keyword evidence="3" id="KW-0433">Leucine-rich repeat</keyword>
<keyword evidence="4 11" id="KW-0812">Transmembrane</keyword>
<dbReference type="PANTHER" id="PTHR24365:SF541">
    <property type="entry name" value="PROTEIN TOLL-RELATED"/>
    <property type="match status" value="1"/>
</dbReference>
<dbReference type="GO" id="GO:0006955">
    <property type="term" value="P:immune response"/>
    <property type="evidence" value="ECO:0007669"/>
    <property type="project" value="InterPro"/>
</dbReference>
<proteinExistence type="evidence at transcript level"/>
<evidence type="ECO:0000256" key="11">
    <source>
        <dbReference type="SAM" id="Phobius"/>
    </source>
</evidence>
<evidence type="ECO:0000256" key="10">
    <source>
        <dbReference type="ARBA" id="ARBA00023180"/>
    </source>
</evidence>
<dbReference type="FunFam" id="3.40.50.10140:FF:000021">
    <property type="entry name" value="Toll receptor 13"/>
    <property type="match status" value="1"/>
</dbReference>
<dbReference type="InterPro" id="IPR000157">
    <property type="entry name" value="TIR_dom"/>
</dbReference>
<keyword evidence="8 11" id="KW-0472">Membrane</keyword>
<evidence type="ECO:0000256" key="6">
    <source>
        <dbReference type="ARBA" id="ARBA00022737"/>
    </source>
</evidence>
<dbReference type="EMBL" id="KC011816">
    <property type="protein sequence ID" value="AGT21374.1"/>
    <property type="molecule type" value="mRNA"/>
</dbReference>
<keyword evidence="5 12" id="KW-0732">Signal</keyword>
<dbReference type="SMART" id="SM00364">
    <property type="entry name" value="LRR_BAC"/>
    <property type="match status" value="3"/>
</dbReference>
<dbReference type="SMR" id="S5YNQ2"/>
<accession>S5YNQ2</accession>
<evidence type="ECO:0000256" key="5">
    <source>
        <dbReference type="ARBA" id="ARBA00022729"/>
    </source>
</evidence>
<dbReference type="AlphaFoldDB" id="S5YNQ2"/>
<dbReference type="Gene3D" id="3.80.10.10">
    <property type="entry name" value="Ribonuclease Inhibitor"/>
    <property type="match status" value="4"/>
</dbReference>
<dbReference type="Gene3D" id="3.40.50.10140">
    <property type="entry name" value="Toll/interleukin-1 receptor homology (TIR) domain"/>
    <property type="match status" value="1"/>
</dbReference>
<feature type="domain" description="TIR" evidence="13">
    <location>
        <begin position="720"/>
        <end position="856"/>
    </location>
</feature>
<dbReference type="SMART" id="SM00082">
    <property type="entry name" value="LRRCT"/>
    <property type="match status" value="1"/>
</dbReference>
<dbReference type="InterPro" id="IPR035897">
    <property type="entry name" value="Toll_tir_struct_dom_sf"/>
</dbReference>
<dbReference type="InterPro" id="IPR003591">
    <property type="entry name" value="Leu-rich_rpt_typical-subtyp"/>
</dbReference>
<reference evidence="14" key="1">
    <citation type="journal article" date="2013" name="Fish Shellfish Immunol.">
        <title>Two novel Toll genes (EsToll1 and EsToll2) from Eriocheir sinensis are differentially induced by lipopolysaccharide, peptidoglycan and zymosan.</title>
        <authorList>
            <person name="Yu A.Q."/>
            <person name="Jin X.K."/>
            <person name="Guo X.N."/>
            <person name="Li S."/>
            <person name="Wu M.H."/>
            <person name="Li W.W."/>
            <person name="Wang Q."/>
        </authorList>
    </citation>
    <scope>NUCLEOTIDE SEQUENCE</scope>
</reference>
<comment type="subcellular location">
    <subcellularLocation>
        <location evidence="1">Membrane</location>
        <topology evidence="1">Single-pass type I membrane protein</topology>
    </subcellularLocation>
</comment>
<dbReference type="InterPro" id="IPR032675">
    <property type="entry name" value="LRR_dom_sf"/>
</dbReference>
<feature type="chain" id="PRO_5004534784" evidence="12">
    <location>
        <begin position="20"/>
        <end position="888"/>
    </location>
</feature>
<evidence type="ECO:0000256" key="7">
    <source>
        <dbReference type="ARBA" id="ARBA00022989"/>
    </source>
</evidence>
<evidence type="ECO:0000256" key="9">
    <source>
        <dbReference type="ARBA" id="ARBA00023170"/>
    </source>
</evidence>
<protein>
    <submittedName>
        <fullName evidence="14">Toll-like receptor 2</fullName>
    </submittedName>
</protein>
<dbReference type="GO" id="GO:0004888">
    <property type="term" value="F:transmembrane signaling receptor activity"/>
    <property type="evidence" value="ECO:0007669"/>
    <property type="project" value="InterPro"/>
</dbReference>
<evidence type="ECO:0000256" key="2">
    <source>
        <dbReference type="ARBA" id="ARBA00009634"/>
    </source>
</evidence>
<dbReference type="SUPFAM" id="SSF52058">
    <property type="entry name" value="L domain-like"/>
    <property type="match status" value="2"/>
</dbReference>
<evidence type="ECO:0000256" key="1">
    <source>
        <dbReference type="ARBA" id="ARBA00004479"/>
    </source>
</evidence>
<dbReference type="GO" id="GO:0005886">
    <property type="term" value="C:plasma membrane"/>
    <property type="evidence" value="ECO:0007669"/>
    <property type="project" value="TreeGrafter"/>
</dbReference>
<keyword evidence="9 14" id="KW-0675">Receptor</keyword>
<dbReference type="PRINTS" id="PR01537">
    <property type="entry name" value="INTRLKN1R1F"/>
</dbReference>
<evidence type="ECO:0000256" key="8">
    <source>
        <dbReference type="ARBA" id="ARBA00023136"/>
    </source>
</evidence>
<dbReference type="Pfam" id="PF01582">
    <property type="entry name" value="TIR"/>
    <property type="match status" value="1"/>
</dbReference>
<keyword evidence="10" id="KW-0325">Glycoprotein</keyword>
<dbReference type="InterPro" id="IPR000483">
    <property type="entry name" value="Cys-rich_flank_reg_C"/>
</dbReference>
<dbReference type="SMART" id="SM00369">
    <property type="entry name" value="LRR_TYP"/>
    <property type="match status" value="9"/>
</dbReference>
<comment type="similarity">
    <text evidence="2">Belongs to the Toll-like receptor family.</text>
</comment>
<organism evidence="14">
    <name type="scientific">Eriocheir sinensis</name>
    <name type="common">Chinese mitten crab</name>
    <dbReference type="NCBI Taxonomy" id="95602"/>
    <lineage>
        <taxon>Eukaryota</taxon>
        <taxon>Metazoa</taxon>
        <taxon>Ecdysozoa</taxon>
        <taxon>Arthropoda</taxon>
        <taxon>Crustacea</taxon>
        <taxon>Multicrustacea</taxon>
        <taxon>Malacostraca</taxon>
        <taxon>Eumalacostraca</taxon>
        <taxon>Eucarida</taxon>
        <taxon>Decapoda</taxon>
        <taxon>Pleocyemata</taxon>
        <taxon>Brachyura</taxon>
        <taxon>Eubrachyura</taxon>
        <taxon>Grapsoidea</taxon>
        <taxon>Varunidae</taxon>
        <taxon>Eriocheir</taxon>
    </lineage>
</organism>
<dbReference type="SMART" id="SM00255">
    <property type="entry name" value="TIR"/>
    <property type="match status" value="1"/>
</dbReference>
<evidence type="ECO:0000313" key="14">
    <source>
        <dbReference type="EMBL" id="AGT21374.1"/>
    </source>
</evidence>
<evidence type="ECO:0000259" key="13">
    <source>
        <dbReference type="PROSITE" id="PS50104"/>
    </source>
</evidence>
<dbReference type="PIRSF" id="PIRSF037595">
    <property type="entry name" value="Toll-like_receptor"/>
    <property type="match status" value="1"/>
</dbReference>
<dbReference type="GO" id="GO:0002224">
    <property type="term" value="P:toll-like receptor signaling pathway"/>
    <property type="evidence" value="ECO:0007669"/>
    <property type="project" value="InterPro"/>
</dbReference>
<dbReference type="OrthoDB" id="1421090at2759"/>
<dbReference type="InterPro" id="IPR017241">
    <property type="entry name" value="Toll-like_receptor"/>
</dbReference>
<name>S5YNQ2_ERISI</name>
<keyword evidence="7 11" id="KW-1133">Transmembrane helix</keyword>
<keyword evidence="6" id="KW-0677">Repeat</keyword>
<dbReference type="PANTHER" id="PTHR24365">
    <property type="entry name" value="TOLL-LIKE RECEPTOR"/>
    <property type="match status" value="1"/>
</dbReference>
<dbReference type="Pfam" id="PF13855">
    <property type="entry name" value="LRR_8"/>
    <property type="match status" value="2"/>
</dbReference>
<evidence type="ECO:0000256" key="3">
    <source>
        <dbReference type="ARBA" id="ARBA00022614"/>
    </source>
</evidence>
<dbReference type="SUPFAM" id="SSF52200">
    <property type="entry name" value="Toll/Interleukin receptor TIR domain"/>
    <property type="match status" value="1"/>
</dbReference>
<dbReference type="InterPro" id="IPR001611">
    <property type="entry name" value="Leu-rich_rpt"/>
</dbReference>
<sequence>MMPQMLCCLLLGWAWLVTGAVGCGLCVEAGEGAQSSFTCTGTVDRKVHYSVEVSDEELRLSCSDVVDVDFSLMNGCDFSSVTHVQFLGCPLPTVSYQEVLQKIGVQSGNLISLTASVVAKKGVLTQQHLQGLKELQLLHLAGIHAVANNSFTQTAKLEIIEICNGTLNDLPPYLFHNLTKLETVMLHRNDIVELPPELFSSTPGLLAIHLQENNISSLQEGLFKGLTFLKTLNISKNKIEKLSSGIFSDTSAMETLDLSRNLISEIEANTFVNTMVLKRLNLGYNQLRALPPGTLEACHSLEWLKLNNNNLTHAGLFNAFPEVPSLIYLDLGHNDITIEDMYIFALNNQNKVKHLLLNNNNISVMPDALNFAFINLETLDLSWNVFKYLEFSALIFLTESIKLNLKHNKIKTLDFRWSSLSVEKKLNLALEGNQLGCDCENYGFLRVLQGKPYPLLNDTLHIEVEDIDEVFCQFSDGAMENLMDVTTEDLTCQLAIDDICSFAWRFHDSMLIIDCSYLNLTSVQSLNFTAYQDDEQDFTLILANNSLTSLDSLQNYSSLRNLSMAYNKLSSLNVSHIPPHLKALDVRGNNLTTLPFAVLSHLNTTDMSLKLGSNPWHCDCDLLDLFRFLHVPSRKVSDFTQLQCAEDGEALMNLNENDLCPFFLQPMVIVTIVAILIFLILFAVLGTVSFYKYKQGIKVWLYAHHMCLWAITEDELDADKKYDAFISYSHKDEEFVMKVLVPGLECGEPRYRVCLHYRDWVPGEYIQNQIMQSVEASRRTIVVLSSNFIESVWGQLEFRAAHSQALQDRTNRIIVIVYGKIPSENDLDEKLKLYITTKTYVRWGDNKFWEKLRYIMPHPPDLVQKKHRKRRDTDKLELCKSTSKQEVC</sequence>